<dbReference type="GO" id="GO:0019441">
    <property type="term" value="P:L-tryptophan catabolic process to kynurenine"/>
    <property type="evidence" value="ECO:0007669"/>
    <property type="project" value="InterPro"/>
</dbReference>
<dbReference type="Gene3D" id="3.50.30.50">
    <property type="entry name" value="Putative cyclase"/>
    <property type="match status" value="1"/>
</dbReference>
<comment type="caution">
    <text evidence="1">The sequence shown here is derived from an EMBL/GenBank/DDBJ whole genome shotgun (WGS) entry which is preliminary data.</text>
</comment>
<dbReference type="Proteomes" id="UP000252884">
    <property type="component" value="Unassembled WGS sequence"/>
</dbReference>
<dbReference type="OrthoDB" id="7067800at2"/>
<sequence length="350" mass="37715">MTSSPRWKRRPPGANWGDFGPDDQLGRLNLLTPEKVRQGVAEVRDGRSFCLSLPLDYPGGNVLNPNRHPPVLRPTLRQGRVNFNFRLADLVADRSDVLSDDLAILHLQYSTQWDSLAHVGSLFDADGDGLPEAVYYNGYRAHHDVRGPDAPGDAGAHGTQLASTSSAQALGIEHMAEKAVQGRAVMVDLHAHFGDGRTLVGYEQLAQVLAADKVVVEPGDILCLHTGFAQAVLAMGREPSHETLEQTGCVLDGRDDALLQWITDSGIAAIAADNYAVEAYPATHRAGCCAALPLHEHCLFKLGVHLGELWWLTPLARHLRAAGRSRFLLTAPPLRLPGAVGSPVTPVGTT</sequence>
<proteinExistence type="predicted"/>
<organism evidence="1 2">
    <name type="scientific">Pseudorhodoferax soli</name>
    <dbReference type="NCBI Taxonomy" id="545864"/>
    <lineage>
        <taxon>Bacteria</taxon>
        <taxon>Pseudomonadati</taxon>
        <taxon>Pseudomonadota</taxon>
        <taxon>Betaproteobacteria</taxon>
        <taxon>Burkholderiales</taxon>
        <taxon>Comamonadaceae</taxon>
    </lineage>
</organism>
<accession>A0A368X6K1</accession>
<protein>
    <submittedName>
        <fullName evidence="1">Putative cyclase</fullName>
    </submittedName>
</protein>
<name>A0A368X6K1_9BURK</name>
<dbReference type="Pfam" id="PF04199">
    <property type="entry name" value="Cyclase"/>
    <property type="match status" value="1"/>
</dbReference>
<dbReference type="GO" id="GO:0004061">
    <property type="term" value="F:arylformamidase activity"/>
    <property type="evidence" value="ECO:0007669"/>
    <property type="project" value="InterPro"/>
</dbReference>
<dbReference type="PANTHER" id="PTHR34861:SF10">
    <property type="entry name" value="CYCLASE"/>
    <property type="match status" value="1"/>
</dbReference>
<dbReference type="EMBL" id="QPJK01000018">
    <property type="protein sequence ID" value="RCW63641.1"/>
    <property type="molecule type" value="Genomic_DNA"/>
</dbReference>
<dbReference type="RefSeq" id="WP_114472625.1">
    <property type="nucleotide sequence ID" value="NZ_QPJK01000018.1"/>
</dbReference>
<reference evidence="1 2" key="1">
    <citation type="submission" date="2018-07" db="EMBL/GenBank/DDBJ databases">
        <title>Genomic Encyclopedia of Type Strains, Phase IV (KMG-IV): sequencing the most valuable type-strain genomes for metagenomic binning, comparative biology and taxonomic classification.</title>
        <authorList>
            <person name="Goeker M."/>
        </authorList>
    </citation>
    <scope>NUCLEOTIDE SEQUENCE [LARGE SCALE GENOMIC DNA]</scope>
    <source>
        <strain evidence="1 2">DSM 21634</strain>
    </source>
</reference>
<dbReference type="SUPFAM" id="SSF102198">
    <property type="entry name" value="Putative cyclase"/>
    <property type="match status" value="1"/>
</dbReference>
<dbReference type="PANTHER" id="PTHR34861">
    <property type="match status" value="1"/>
</dbReference>
<dbReference type="InterPro" id="IPR037175">
    <property type="entry name" value="KFase_sf"/>
</dbReference>
<evidence type="ECO:0000313" key="1">
    <source>
        <dbReference type="EMBL" id="RCW63641.1"/>
    </source>
</evidence>
<dbReference type="AlphaFoldDB" id="A0A368X6K1"/>
<dbReference type="InterPro" id="IPR007325">
    <property type="entry name" value="KFase/CYL"/>
</dbReference>
<evidence type="ECO:0000313" key="2">
    <source>
        <dbReference type="Proteomes" id="UP000252884"/>
    </source>
</evidence>
<gene>
    <name evidence="1" type="ORF">DES41_11837</name>
</gene>
<keyword evidence="2" id="KW-1185">Reference proteome</keyword>